<dbReference type="KEGG" id="muh:HYN43_010775"/>
<evidence type="ECO:0000256" key="1">
    <source>
        <dbReference type="SAM" id="SignalP"/>
    </source>
</evidence>
<feature type="signal peptide" evidence="1">
    <location>
        <begin position="1"/>
        <end position="27"/>
    </location>
</feature>
<name>A0A494VWW6_9SPHI</name>
<accession>A0A494VWW6</accession>
<evidence type="ECO:0000313" key="3">
    <source>
        <dbReference type="Proteomes" id="UP000270046"/>
    </source>
</evidence>
<proteinExistence type="predicted"/>
<keyword evidence="1" id="KW-0732">Signal</keyword>
<dbReference type="Proteomes" id="UP000270046">
    <property type="component" value="Chromosome"/>
</dbReference>
<sequence length="256" mass="29489">MHHDIKTIMKKLYLLALLTLFTSLASAQNYKPEYGKPLIELTEINPWQMVIGSDVPTFVLYQNGQIIYKKQVKNKVKYYKTSIPKNEIQAAFRKLGVTDSLKALPSYISATYATDQPTSELIINSDFHAQTLVYGSLRYEKSPAREKTPKAFLNVFDKLINFKDNKAKEWLPDSVEVMLTSYSYSPETPMNWPAGWPDLKDKHTVQRSVDLYSVYIDRKDLDKLKKLINSMGEKQAVKVSGRLFSIAYRFPFPNIK</sequence>
<reference evidence="2 3" key="1">
    <citation type="submission" date="2018-10" db="EMBL/GenBank/DDBJ databases">
        <title>Genome sequencing of Mucilaginibacter sp. HYN0043.</title>
        <authorList>
            <person name="Kim M."/>
            <person name="Yi H."/>
        </authorList>
    </citation>
    <scope>NUCLEOTIDE SEQUENCE [LARGE SCALE GENOMIC DNA]</scope>
    <source>
        <strain evidence="2 3">HYN0043</strain>
    </source>
</reference>
<keyword evidence="3" id="KW-1185">Reference proteome</keyword>
<evidence type="ECO:0000313" key="2">
    <source>
        <dbReference type="EMBL" id="AYL95745.1"/>
    </source>
</evidence>
<organism evidence="2 3">
    <name type="scientific">Mucilaginibacter celer</name>
    <dbReference type="NCBI Taxonomy" id="2305508"/>
    <lineage>
        <taxon>Bacteria</taxon>
        <taxon>Pseudomonadati</taxon>
        <taxon>Bacteroidota</taxon>
        <taxon>Sphingobacteriia</taxon>
        <taxon>Sphingobacteriales</taxon>
        <taxon>Sphingobacteriaceae</taxon>
        <taxon>Mucilaginibacter</taxon>
    </lineage>
</organism>
<dbReference type="AlphaFoldDB" id="A0A494VWW6"/>
<dbReference type="OrthoDB" id="980389at2"/>
<dbReference type="EMBL" id="CP032869">
    <property type="protein sequence ID" value="AYL95745.1"/>
    <property type="molecule type" value="Genomic_DNA"/>
</dbReference>
<feature type="chain" id="PRO_5019750235" evidence="1">
    <location>
        <begin position="28"/>
        <end position="256"/>
    </location>
</feature>
<gene>
    <name evidence="2" type="ORF">HYN43_010775</name>
</gene>
<protein>
    <submittedName>
        <fullName evidence="2">Uncharacterized protein</fullName>
    </submittedName>
</protein>